<evidence type="ECO:0000256" key="3">
    <source>
        <dbReference type="SAM" id="Coils"/>
    </source>
</evidence>
<reference evidence="5" key="1">
    <citation type="journal article" date="2020" name="mSystems">
        <title>Genome- and Community-Level Interaction Insights into Carbon Utilization and Element Cycling Functions of Hydrothermarchaeota in Hydrothermal Sediment.</title>
        <authorList>
            <person name="Zhou Z."/>
            <person name="Liu Y."/>
            <person name="Xu W."/>
            <person name="Pan J."/>
            <person name="Luo Z.H."/>
            <person name="Li M."/>
        </authorList>
    </citation>
    <scope>NUCLEOTIDE SEQUENCE [LARGE SCALE GENOMIC DNA]</scope>
    <source>
        <strain evidence="5">SpSt-788</strain>
    </source>
</reference>
<gene>
    <name evidence="5" type="ORF">ENV75_01980</name>
</gene>
<accession>A0A7C4EPB4</accession>
<dbReference type="GO" id="GO:0005829">
    <property type="term" value="C:cytosol"/>
    <property type="evidence" value="ECO:0007669"/>
    <property type="project" value="TreeGrafter"/>
</dbReference>
<sequence length="178" mass="20803">MKKISFIFFVLIFSLYFASAASAELKVAVVDLYRVLNESEEGKKAISELQSMLEQRQKTLEEKQKKIQSLKEDYEKKKAVLSEDARKSKEEEIERLSRDFQRTAADYQVELQKKQSEITQSMLKEVRQLINDFAQKEGYSLIIVKDENLILFTTPDVDITDKIILLFNQKTKQPVQKK</sequence>
<dbReference type="PANTHER" id="PTHR35089:SF1">
    <property type="entry name" value="CHAPERONE PROTEIN SKP"/>
    <property type="match status" value="1"/>
</dbReference>
<evidence type="ECO:0000256" key="2">
    <source>
        <dbReference type="ARBA" id="ARBA00022729"/>
    </source>
</evidence>
<dbReference type="SMART" id="SM00935">
    <property type="entry name" value="OmpH"/>
    <property type="match status" value="1"/>
</dbReference>
<dbReference type="EMBL" id="DTHO01000018">
    <property type="protein sequence ID" value="HGG99209.1"/>
    <property type="molecule type" value="Genomic_DNA"/>
</dbReference>
<dbReference type="AlphaFoldDB" id="A0A7C4EPB4"/>
<dbReference type="FunFam" id="3.30.910.20:FF:000007">
    <property type="entry name" value="Cationic outer membrane protein"/>
    <property type="match status" value="1"/>
</dbReference>
<evidence type="ECO:0000313" key="5">
    <source>
        <dbReference type="EMBL" id="HGG99209.1"/>
    </source>
</evidence>
<comment type="caution">
    <text evidence="5">The sequence shown here is derived from an EMBL/GenBank/DDBJ whole genome shotgun (WGS) entry which is preliminary data.</text>
</comment>
<keyword evidence="2 4" id="KW-0732">Signal</keyword>
<dbReference type="Pfam" id="PF03938">
    <property type="entry name" value="OmpH"/>
    <property type="match status" value="1"/>
</dbReference>
<dbReference type="SUPFAM" id="SSF111384">
    <property type="entry name" value="OmpH-like"/>
    <property type="match status" value="1"/>
</dbReference>
<proteinExistence type="inferred from homology"/>
<dbReference type="Gene3D" id="3.30.910.20">
    <property type="entry name" value="Skp domain"/>
    <property type="match status" value="1"/>
</dbReference>
<dbReference type="InterPro" id="IPR005632">
    <property type="entry name" value="Chaperone_Skp"/>
</dbReference>
<organism evidence="5">
    <name type="scientific">Thermodesulfovibrio aggregans</name>
    <dbReference type="NCBI Taxonomy" id="86166"/>
    <lineage>
        <taxon>Bacteria</taxon>
        <taxon>Pseudomonadati</taxon>
        <taxon>Nitrospirota</taxon>
        <taxon>Thermodesulfovibrionia</taxon>
        <taxon>Thermodesulfovibrionales</taxon>
        <taxon>Thermodesulfovibrionaceae</taxon>
        <taxon>Thermodesulfovibrio</taxon>
    </lineage>
</organism>
<comment type="similarity">
    <text evidence="1">Belongs to the Skp family.</text>
</comment>
<dbReference type="GO" id="GO:0050821">
    <property type="term" value="P:protein stabilization"/>
    <property type="evidence" value="ECO:0007669"/>
    <property type="project" value="TreeGrafter"/>
</dbReference>
<name>A0A7C4EPB4_9BACT</name>
<evidence type="ECO:0000256" key="4">
    <source>
        <dbReference type="SAM" id="SignalP"/>
    </source>
</evidence>
<dbReference type="InterPro" id="IPR024930">
    <property type="entry name" value="Skp_dom_sf"/>
</dbReference>
<feature type="signal peptide" evidence="4">
    <location>
        <begin position="1"/>
        <end position="23"/>
    </location>
</feature>
<dbReference type="GO" id="GO:0051082">
    <property type="term" value="F:unfolded protein binding"/>
    <property type="evidence" value="ECO:0007669"/>
    <property type="project" value="InterPro"/>
</dbReference>
<feature type="chain" id="PRO_5028331323" evidence="4">
    <location>
        <begin position="24"/>
        <end position="178"/>
    </location>
</feature>
<protein>
    <submittedName>
        <fullName evidence="5">OmpH family outer membrane protein</fullName>
    </submittedName>
</protein>
<evidence type="ECO:0000256" key="1">
    <source>
        <dbReference type="ARBA" id="ARBA00009091"/>
    </source>
</evidence>
<dbReference type="PANTHER" id="PTHR35089">
    <property type="entry name" value="CHAPERONE PROTEIN SKP"/>
    <property type="match status" value="1"/>
</dbReference>
<feature type="coiled-coil region" evidence="3">
    <location>
        <begin position="46"/>
        <end position="106"/>
    </location>
</feature>
<keyword evidence="3" id="KW-0175">Coiled coil</keyword>